<evidence type="ECO:0000256" key="5">
    <source>
        <dbReference type="ARBA" id="ARBA00023203"/>
    </source>
</evidence>
<dbReference type="SUPFAM" id="SSF50729">
    <property type="entry name" value="PH domain-like"/>
    <property type="match status" value="1"/>
</dbReference>
<dbReference type="AlphaFoldDB" id="A0A915CY47"/>
<feature type="domain" description="MyTH4" evidence="7">
    <location>
        <begin position="32"/>
        <end position="187"/>
    </location>
</feature>
<dbReference type="GO" id="GO:0005856">
    <property type="term" value="C:cytoskeleton"/>
    <property type="evidence" value="ECO:0007669"/>
    <property type="project" value="InterPro"/>
</dbReference>
<dbReference type="PROSITE" id="PS51016">
    <property type="entry name" value="MYTH4"/>
    <property type="match status" value="1"/>
</dbReference>
<organism evidence="8 9">
    <name type="scientific">Ditylenchus dipsaci</name>
    <dbReference type="NCBI Taxonomy" id="166011"/>
    <lineage>
        <taxon>Eukaryota</taxon>
        <taxon>Metazoa</taxon>
        <taxon>Ecdysozoa</taxon>
        <taxon>Nematoda</taxon>
        <taxon>Chromadorea</taxon>
        <taxon>Rhabditida</taxon>
        <taxon>Tylenchina</taxon>
        <taxon>Tylenchomorpha</taxon>
        <taxon>Sphaerularioidea</taxon>
        <taxon>Anguinidae</taxon>
        <taxon>Anguininae</taxon>
        <taxon>Ditylenchus</taxon>
    </lineage>
</organism>
<dbReference type="Pfam" id="PF00784">
    <property type="entry name" value="MyTH4"/>
    <property type="match status" value="1"/>
</dbReference>
<dbReference type="InterPro" id="IPR038185">
    <property type="entry name" value="MyTH4_dom_sf"/>
</dbReference>
<evidence type="ECO:0000259" key="7">
    <source>
        <dbReference type="PROSITE" id="PS51016"/>
    </source>
</evidence>
<dbReference type="InterPro" id="IPR051567">
    <property type="entry name" value="Unconventional_Myosin_ATPase"/>
</dbReference>
<dbReference type="InterPro" id="IPR019748">
    <property type="entry name" value="FERM_central"/>
</dbReference>
<dbReference type="SMART" id="SM00139">
    <property type="entry name" value="MyTH4"/>
    <property type="match status" value="1"/>
</dbReference>
<evidence type="ECO:0000256" key="1">
    <source>
        <dbReference type="ARBA" id="ARBA00004496"/>
    </source>
</evidence>
<dbReference type="InterPro" id="IPR011993">
    <property type="entry name" value="PH-like_dom_sf"/>
</dbReference>
<keyword evidence="3" id="KW-0963">Cytoplasm</keyword>
<dbReference type="PANTHER" id="PTHR22692:SF26">
    <property type="entry name" value="SH3 DOMAIN-CONTAINING PROTEIN"/>
    <property type="match status" value="1"/>
</dbReference>
<proteinExistence type="inferred from homology"/>
<evidence type="ECO:0000256" key="4">
    <source>
        <dbReference type="ARBA" id="ARBA00022737"/>
    </source>
</evidence>
<dbReference type="InterPro" id="IPR000299">
    <property type="entry name" value="FERM_domain"/>
</dbReference>
<dbReference type="InterPro" id="IPR000857">
    <property type="entry name" value="MyTH4_dom"/>
</dbReference>
<dbReference type="Pfam" id="PF00373">
    <property type="entry name" value="FERM_M"/>
    <property type="match status" value="1"/>
</dbReference>
<dbReference type="Gene3D" id="1.25.40.530">
    <property type="entry name" value="MyTH4 domain"/>
    <property type="match status" value="1"/>
</dbReference>
<dbReference type="GO" id="GO:0005737">
    <property type="term" value="C:cytoplasm"/>
    <property type="evidence" value="ECO:0007669"/>
    <property type="project" value="UniProtKB-SubCell"/>
</dbReference>
<keyword evidence="5" id="KW-0009">Actin-binding</keyword>
<keyword evidence="8" id="KW-1185">Reference proteome</keyword>
<dbReference type="SMART" id="SM00295">
    <property type="entry name" value="B41"/>
    <property type="match status" value="1"/>
</dbReference>
<reference evidence="9" key="1">
    <citation type="submission" date="2022-11" db="UniProtKB">
        <authorList>
            <consortium name="WormBaseParasite"/>
        </authorList>
    </citation>
    <scope>IDENTIFICATION</scope>
</reference>
<dbReference type="InterPro" id="IPR035963">
    <property type="entry name" value="FERM_2"/>
</dbReference>
<comment type="subcellular location">
    <subcellularLocation>
        <location evidence="1">Cytoplasm</location>
    </subcellularLocation>
</comment>
<dbReference type="WBParaSite" id="jg13530">
    <property type="protein sequence ID" value="jg13530"/>
    <property type="gene ID" value="jg13530"/>
</dbReference>
<evidence type="ECO:0000259" key="6">
    <source>
        <dbReference type="PROSITE" id="PS50057"/>
    </source>
</evidence>
<dbReference type="PROSITE" id="PS50057">
    <property type="entry name" value="FERM_3"/>
    <property type="match status" value="1"/>
</dbReference>
<accession>A0A915CY47</accession>
<dbReference type="InterPro" id="IPR019749">
    <property type="entry name" value="Band_41_domain"/>
</dbReference>
<dbReference type="SUPFAM" id="SSF47031">
    <property type="entry name" value="Second domain of FERM"/>
    <property type="match status" value="1"/>
</dbReference>
<name>A0A915CY47_9BILA</name>
<dbReference type="Proteomes" id="UP000887574">
    <property type="component" value="Unplaced"/>
</dbReference>
<comment type="similarity">
    <text evidence="2">Belongs to the TRAFAC class myosin-kinesin ATPase superfamily. Myosin family.</text>
</comment>
<evidence type="ECO:0000313" key="8">
    <source>
        <dbReference type="Proteomes" id="UP000887574"/>
    </source>
</evidence>
<feature type="domain" description="FERM" evidence="6">
    <location>
        <begin position="192"/>
        <end position="512"/>
    </location>
</feature>
<dbReference type="CDD" id="cd14473">
    <property type="entry name" value="FERM_B-lobe"/>
    <property type="match status" value="1"/>
</dbReference>
<dbReference type="Gene3D" id="2.30.29.30">
    <property type="entry name" value="Pleckstrin-homology domain (PH domain)/Phosphotyrosine-binding domain (PTB)"/>
    <property type="match status" value="1"/>
</dbReference>
<evidence type="ECO:0000256" key="3">
    <source>
        <dbReference type="ARBA" id="ARBA00022490"/>
    </source>
</evidence>
<sequence>MFFRRSNTDAGFTLQRKKKEWTWKNITDKIKFSPRPINQSLLNLESSEADKLAQDSFLCIMRYMGDEHLKRSQTYTDCVYELLSICHRYVPIRDEVHCQLVKQVTSNKSQNPDSLVRGWSLFTIVSAYFACSETLKPYLLKYLNEVAGDNRRIYHAIANQCRANLMQTFRYGGRRFILSAAEVEATTNGKNIRRQLYHLPGGHRKIIFTRAVTVAEEIVQELCLDMNGGKGMKVRSSEEQQEFSLCYILEKDNTMKALNNDEYILDVITELDSKQEEYILILTRTVWIHPLRSDSDLYCDALFFQIMPNYIAGLLTSLVNGNVTAAILSDITHLGALLLFSDPTGNALDISTNNIPSLVPKTILQFGNITAEQWVNRIQAKSRELSNNYTPIQARQQFLEIVEKWALFGAAFFFVRRAVTKKHTFLNSVIAVNRHGIRILTNDSHEVLQHYALDEIESTNKYTLSDCHFLEIKLTYLASQKVDYEVVTIETELGEEMARLLGQYMYLSKENTKEPIYIASSK</sequence>
<keyword evidence="4" id="KW-0677">Repeat</keyword>
<evidence type="ECO:0000313" key="9">
    <source>
        <dbReference type="WBParaSite" id="jg13530"/>
    </source>
</evidence>
<dbReference type="GO" id="GO:0003779">
    <property type="term" value="F:actin binding"/>
    <property type="evidence" value="ECO:0007669"/>
    <property type="project" value="UniProtKB-KW"/>
</dbReference>
<dbReference type="PANTHER" id="PTHR22692">
    <property type="entry name" value="MYOSIN VII, XV"/>
    <property type="match status" value="1"/>
</dbReference>
<protein>
    <submittedName>
        <fullName evidence="9">MyTH4 domain-containing protein</fullName>
    </submittedName>
</protein>
<evidence type="ECO:0000256" key="2">
    <source>
        <dbReference type="ARBA" id="ARBA00008314"/>
    </source>
</evidence>